<dbReference type="HOGENOM" id="CLU_105420_0_0_6"/>
<accession>A3QCQ9</accession>
<dbReference type="Proteomes" id="UP000001558">
    <property type="component" value="Chromosome"/>
</dbReference>
<keyword evidence="2" id="KW-0812">Transmembrane</keyword>
<keyword evidence="4" id="KW-1185">Reference proteome</keyword>
<feature type="region of interest" description="Disordered" evidence="1">
    <location>
        <begin position="107"/>
        <end position="189"/>
    </location>
</feature>
<dbReference type="AlphaFoldDB" id="A3QCQ9"/>
<evidence type="ECO:0000313" key="3">
    <source>
        <dbReference type="EMBL" id="ABO23257.1"/>
    </source>
</evidence>
<keyword evidence="2" id="KW-0472">Membrane</keyword>
<name>A3QCQ9_SHELP</name>
<sequence precursor="true">MARQRQGLSTTVLLLFFLLLVCCLVTGSLYLDLRHKNGLLEEKVAQLEKSQVLLMVPDEQAKALADWMENNPEFTQSIIKQAEPGSQVRVEIGPDVPEAIARQEAVSLTDRHSERTDSLDEQTANLNEQQDQTRLTPLLPEAGAEEASQSEHLSKNQREQKVASATDKVTQDGKTPSQPVKLSEDKDGVKVISLPHGGIRVTTREDN</sequence>
<evidence type="ECO:0000313" key="4">
    <source>
        <dbReference type="Proteomes" id="UP000001558"/>
    </source>
</evidence>
<feature type="transmembrane region" description="Helical" evidence="2">
    <location>
        <begin position="12"/>
        <end position="31"/>
    </location>
</feature>
<organism evidence="3 4">
    <name type="scientific">Shewanella loihica (strain ATCC BAA-1088 / PV-4)</name>
    <dbReference type="NCBI Taxonomy" id="323850"/>
    <lineage>
        <taxon>Bacteria</taxon>
        <taxon>Pseudomonadati</taxon>
        <taxon>Pseudomonadota</taxon>
        <taxon>Gammaproteobacteria</taxon>
        <taxon>Alteromonadales</taxon>
        <taxon>Shewanellaceae</taxon>
        <taxon>Shewanella</taxon>
    </lineage>
</organism>
<keyword evidence="2" id="KW-1133">Transmembrane helix</keyword>
<evidence type="ECO:0008006" key="5">
    <source>
        <dbReference type="Google" id="ProtNLM"/>
    </source>
</evidence>
<feature type="compositionally biased region" description="Basic and acidic residues" evidence="1">
    <location>
        <begin position="109"/>
        <end position="118"/>
    </location>
</feature>
<evidence type="ECO:0000256" key="2">
    <source>
        <dbReference type="SAM" id="Phobius"/>
    </source>
</evidence>
<feature type="compositionally biased region" description="Polar residues" evidence="1">
    <location>
        <begin position="121"/>
        <end position="135"/>
    </location>
</feature>
<proteinExistence type="predicted"/>
<dbReference type="OrthoDB" id="6272804at2"/>
<dbReference type="eggNOG" id="ENOG5031EE3">
    <property type="taxonomic scope" value="Bacteria"/>
</dbReference>
<dbReference type="RefSeq" id="WP_011865189.1">
    <property type="nucleotide sequence ID" value="NC_009092.1"/>
</dbReference>
<reference evidence="3 4" key="1">
    <citation type="submission" date="2007-03" db="EMBL/GenBank/DDBJ databases">
        <title>Complete sequence of Shewanella loihica PV-4.</title>
        <authorList>
            <consortium name="US DOE Joint Genome Institute"/>
            <person name="Copeland A."/>
            <person name="Lucas S."/>
            <person name="Lapidus A."/>
            <person name="Barry K."/>
            <person name="Detter J.C."/>
            <person name="Glavina del Rio T."/>
            <person name="Hammon N."/>
            <person name="Israni S."/>
            <person name="Dalin E."/>
            <person name="Tice H."/>
            <person name="Pitluck S."/>
            <person name="Chain P."/>
            <person name="Malfatti S."/>
            <person name="Shin M."/>
            <person name="Vergez L."/>
            <person name="Schmutz J."/>
            <person name="Larimer F."/>
            <person name="Land M."/>
            <person name="Hauser L."/>
            <person name="Kyrpides N."/>
            <person name="Mikhailova N."/>
            <person name="Romine M.F."/>
            <person name="Serres G."/>
            <person name="Fredrickson J."/>
            <person name="Tiedje J."/>
            <person name="Richardson P."/>
        </authorList>
    </citation>
    <scope>NUCLEOTIDE SEQUENCE [LARGE SCALE GENOMIC DNA]</scope>
    <source>
        <strain evidence="4">ATCC BAA-1088 / PV-4</strain>
    </source>
</reference>
<gene>
    <name evidence="3" type="ordered locus">Shew_1388</name>
</gene>
<dbReference type="EMBL" id="CP000606">
    <property type="protein sequence ID" value="ABO23257.1"/>
    <property type="molecule type" value="Genomic_DNA"/>
</dbReference>
<protein>
    <recommendedName>
        <fullName evidence="5">Membrane anchored protein in chemotaxis locus</fullName>
    </recommendedName>
</protein>
<dbReference type="STRING" id="323850.Shew_1388"/>
<dbReference type="KEGG" id="slo:Shew_1388"/>
<feature type="compositionally biased region" description="Basic and acidic residues" evidence="1">
    <location>
        <begin position="152"/>
        <end position="161"/>
    </location>
</feature>
<evidence type="ECO:0000256" key="1">
    <source>
        <dbReference type="SAM" id="MobiDB-lite"/>
    </source>
</evidence>